<dbReference type="PANTHER" id="PTHR43523">
    <property type="entry name" value="GLUCOSE-1-PHOSPHATE ADENYLYLTRANSFERASE-RELATED"/>
    <property type="match status" value="1"/>
</dbReference>
<dbReference type="Proteomes" id="UP001161691">
    <property type="component" value="Unassembled WGS sequence"/>
</dbReference>
<dbReference type="SUPFAM" id="SSF53448">
    <property type="entry name" value="Nucleotide-diphospho-sugar transferases"/>
    <property type="match status" value="1"/>
</dbReference>
<dbReference type="InterPro" id="IPR005836">
    <property type="entry name" value="ADP_Glu_pyroP_CS"/>
</dbReference>
<protein>
    <submittedName>
        <fullName evidence="11">Sugar phosphate nucleotidyltransferase</fullName>
    </submittedName>
</protein>
<evidence type="ECO:0000259" key="10">
    <source>
        <dbReference type="Pfam" id="PF24894"/>
    </source>
</evidence>
<keyword evidence="3" id="KW-0808">Transferase</keyword>
<evidence type="ECO:0000256" key="6">
    <source>
        <dbReference type="ARBA" id="ARBA00022840"/>
    </source>
</evidence>
<dbReference type="InterPro" id="IPR029044">
    <property type="entry name" value="Nucleotide-diphossugar_trans"/>
</dbReference>
<evidence type="ECO:0000259" key="9">
    <source>
        <dbReference type="Pfam" id="PF00483"/>
    </source>
</evidence>
<keyword evidence="12" id="KW-1185">Reference proteome</keyword>
<dbReference type="EMBL" id="JAGRPV010000001">
    <property type="protein sequence ID" value="MDI4646112.1"/>
    <property type="molecule type" value="Genomic_DNA"/>
</dbReference>
<proteinExistence type="inferred from homology"/>
<evidence type="ECO:0000313" key="12">
    <source>
        <dbReference type="Proteomes" id="UP001161691"/>
    </source>
</evidence>
<keyword evidence="8" id="KW-0119">Carbohydrate metabolism</keyword>
<evidence type="ECO:0000256" key="8">
    <source>
        <dbReference type="ARBA" id="ARBA00023277"/>
    </source>
</evidence>
<comment type="similarity">
    <text evidence="1">Belongs to the bacterial/plant glucose-1-phosphate adenylyltransferase family.</text>
</comment>
<evidence type="ECO:0000256" key="5">
    <source>
        <dbReference type="ARBA" id="ARBA00022741"/>
    </source>
</evidence>
<keyword evidence="4" id="KW-0548">Nucleotidyltransferase</keyword>
<dbReference type="InterPro" id="IPR056818">
    <property type="entry name" value="GlmU/GlgC-like_hexapep"/>
</dbReference>
<organism evidence="11 12">
    <name type="scientific">Cohnella hashimotonis</name>
    <dbReference type="NCBI Taxonomy" id="2826895"/>
    <lineage>
        <taxon>Bacteria</taxon>
        <taxon>Bacillati</taxon>
        <taxon>Bacillota</taxon>
        <taxon>Bacilli</taxon>
        <taxon>Bacillales</taxon>
        <taxon>Paenibacillaceae</taxon>
        <taxon>Cohnella</taxon>
    </lineage>
</organism>
<keyword evidence="2" id="KW-0321">Glycogen metabolism</keyword>
<keyword evidence="7" id="KW-0320">Glycogen biosynthesis</keyword>
<dbReference type="InterPro" id="IPR011831">
    <property type="entry name" value="ADP-Glc_PPase"/>
</dbReference>
<dbReference type="SUPFAM" id="SSF51161">
    <property type="entry name" value="Trimeric LpxA-like enzymes"/>
    <property type="match status" value="1"/>
</dbReference>
<dbReference type="Pfam" id="PF00483">
    <property type="entry name" value="NTP_transferase"/>
    <property type="match status" value="1"/>
</dbReference>
<evidence type="ECO:0000256" key="7">
    <source>
        <dbReference type="ARBA" id="ARBA00023056"/>
    </source>
</evidence>
<keyword evidence="6" id="KW-0067">ATP-binding</keyword>
<dbReference type="Gene3D" id="3.90.550.10">
    <property type="entry name" value="Spore Coat Polysaccharide Biosynthesis Protein SpsA, Chain A"/>
    <property type="match status" value="1"/>
</dbReference>
<dbReference type="InterPro" id="IPR011004">
    <property type="entry name" value="Trimer_LpxA-like_sf"/>
</dbReference>
<reference evidence="11" key="1">
    <citation type="submission" date="2023-04" db="EMBL/GenBank/DDBJ databases">
        <title>Comparative genomic analysis of Cohnella hashimotonis sp. nov., isolated from the International Space Station.</title>
        <authorList>
            <person name="Venkateswaran K."/>
            <person name="Simpson A."/>
        </authorList>
    </citation>
    <scope>NUCLEOTIDE SEQUENCE</scope>
    <source>
        <strain evidence="11">F6_2S_P_1</strain>
    </source>
</reference>
<evidence type="ECO:0000313" key="11">
    <source>
        <dbReference type="EMBL" id="MDI4646112.1"/>
    </source>
</evidence>
<evidence type="ECO:0000256" key="3">
    <source>
        <dbReference type="ARBA" id="ARBA00022679"/>
    </source>
</evidence>
<dbReference type="RefSeq" id="WP_282908997.1">
    <property type="nucleotide sequence ID" value="NZ_JAGRPV010000001.1"/>
</dbReference>
<evidence type="ECO:0000256" key="2">
    <source>
        <dbReference type="ARBA" id="ARBA00022600"/>
    </source>
</evidence>
<dbReference type="Gene3D" id="2.160.10.10">
    <property type="entry name" value="Hexapeptide repeat proteins"/>
    <property type="match status" value="1"/>
</dbReference>
<name>A0ABT6TGZ8_9BACL</name>
<evidence type="ECO:0000256" key="4">
    <source>
        <dbReference type="ARBA" id="ARBA00022695"/>
    </source>
</evidence>
<accession>A0ABT6TGZ8</accession>
<dbReference type="PROSITE" id="PS00810">
    <property type="entry name" value="ADP_GLC_PYROPHOSPH_3"/>
    <property type="match status" value="1"/>
</dbReference>
<dbReference type="CDD" id="cd02508">
    <property type="entry name" value="ADP_Glucose_PP"/>
    <property type="match status" value="1"/>
</dbReference>
<feature type="domain" description="Glucose-1-phosphate adenylyltransferase/Bifunctional protein GlmU-like C-terminal hexapeptide" evidence="10">
    <location>
        <begin position="281"/>
        <end position="359"/>
    </location>
</feature>
<sequence>MSKQKVLAMLLAGGEGKRLHPLTQQWAKPAVPFGGKQRIIDFPISNCLNSFIDNIGIVTQYRADSIHQYLSEAKTWSAGPRAQRGQTLLPADRLGGEGYIGTADAIYQNIDYIDSHAPEDVLILSGDHIYQMDYSPLLAAHRNSGASATIVVKNVAWEEASRFGIMSTDDHGRIVDFAEKPAVPKSNLASMGVYVFRWSDLRRLLLQDAADPASSHDFGKDVIPQMLASSESLHAYKFEGYWRDVGTIDSLWEANMDLLDGAVHIGTPEWPMNASSLSSVVHFSSGLHAQIRGSLIHQGVAARGEIDRSVISIGSQLGMNSQIRDSVVMPHAIIGKHAKINRAIIGEGAIIEDYAVVGDGSDIVVIAPGERVKANVFMAPAFDRIKDMKDRIVGVGKLDQPAVLLTIAE</sequence>
<dbReference type="InterPro" id="IPR005835">
    <property type="entry name" value="NTP_transferase_dom"/>
</dbReference>
<dbReference type="PANTHER" id="PTHR43523:SF2">
    <property type="entry name" value="GLUCOSE-1-PHOSPHATE ADENYLYLTRANSFERASE"/>
    <property type="match status" value="1"/>
</dbReference>
<feature type="domain" description="Nucleotidyl transferase" evidence="9">
    <location>
        <begin position="8"/>
        <end position="260"/>
    </location>
</feature>
<evidence type="ECO:0000256" key="1">
    <source>
        <dbReference type="ARBA" id="ARBA00010443"/>
    </source>
</evidence>
<dbReference type="Pfam" id="PF24894">
    <property type="entry name" value="Hexapep_GlmU"/>
    <property type="match status" value="1"/>
</dbReference>
<gene>
    <name evidence="11" type="ORF">KB449_14135</name>
</gene>
<comment type="caution">
    <text evidence="11">The sequence shown here is derived from an EMBL/GenBank/DDBJ whole genome shotgun (WGS) entry which is preliminary data.</text>
</comment>
<keyword evidence="5" id="KW-0547">Nucleotide-binding</keyword>
<dbReference type="PROSITE" id="PS00808">
    <property type="entry name" value="ADP_GLC_PYROPHOSPH_1"/>
    <property type="match status" value="1"/>
</dbReference>